<dbReference type="NCBIfam" id="TIGR03141">
    <property type="entry name" value="cytochro_ccmD"/>
    <property type="match status" value="1"/>
</dbReference>
<sequence>MQFESFSEFLAMGGYGFYVWLSFGSCALILVGILVSSMLDGKKLKLAVKAQMAREARIKKAKEESQV</sequence>
<dbReference type="PANTHER" id="PTHR37531:SF1">
    <property type="entry name" value="HEME EXPORTER PROTEIN D"/>
    <property type="match status" value="1"/>
</dbReference>
<evidence type="ECO:0000256" key="11">
    <source>
        <dbReference type="ARBA" id="ARBA00023136"/>
    </source>
</evidence>
<keyword evidence="11 12" id="KW-0472">Membrane</keyword>
<evidence type="ECO:0000256" key="4">
    <source>
        <dbReference type="ARBA" id="ARBA00016461"/>
    </source>
</evidence>
<evidence type="ECO:0000256" key="9">
    <source>
        <dbReference type="ARBA" id="ARBA00022748"/>
    </source>
</evidence>
<evidence type="ECO:0000256" key="2">
    <source>
        <dbReference type="ARBA" id="ARBA00004377"/>
    </source>
</evidence>
<proteinExistence type="inferred from homology"/>
<comment type="subcellular location">
    <subcellularLocation>
        <location evidence="2 12">Cell inner membrane</location>
        <topology evidence="2 12">Single-pass membrane protein</topology>
    </subcellularLocation>
</comment>
<evidence type="ECO:0000256" key="1">
    <source>
        <dbReference type="ARBA" id="ARBA00002442"/>
    </source>
</evidence>
<evidence type="ECO:0000256" key="5">
    <source>
        <dbReference type="ARBA" id="ARBA00022448"/>
    </source>
</evidence>
<name>A0A2A5JVB7_PSEO7</name>
<keyword evidence="7 12" id="KW-0997">Cell inner membrane</keyword>
<comment type="similarity">
    <text evidence="3 12">Belongs to the CcmD/CycX/HelD family.</text>
</comment>
<dbReference type="Pfam" id="PF04995">
    <property type="entry name" value="CcmD"/>
    <property type="match status" value="1"/>
</dbReference>
<dbReference type="EMBL" id="NKHF01000008">
    <property type="protein sequence ID" value="PCK33358.1"/>
    <property type="molecule type" value="Genomic_DNA"/>
</dbReference>
<dbReference type="RefSeq" id="WP_099640532.1">
    <property type="nucleotide sequence ID" value="NZ_JAQPZX010000002.1"/>
</dbReference>
<dbReference type="PANTHER" id="PTHR37531">
    <property type="entry name" value="HEME EXPORTER PROTEIN D"/>
    <property type="match status" value="1"/>
</dbReference>
<evidence type="ECO:0000256" key="12">
    <source>
        <dbReference type="RuleBase" id="RU363101"/>
    </source>
</evidence>
<keyword evidence="5 12" id="KW-0813">Transport</keyword>
<evidence type="ECO:0000313" key="14">
    <source>
        <dbReference type="Proteomes" id="UP000228621"/>
    </source>
</evidence>
<evidence type="ECO:0000313" key="13">
    <source>
        <dbReference type="EMBL" id="PCK33358.1"/>
    </source>
</evidence>
<keyword evidence="14" id="KW-1185">Reference proteome</keyword>
<reference evidence="14" key="1">
    <citation type="journal article" date="2019" name="Genome Announc.">
        <title>Draft Genome Sequence of Pseudoalteromonas piscicida Strain 36Y ROTHPW, an Hypersaline Seawater Isolate from the South Coast of Sonora, Mexico.</title>
        <authorList>
            <person name="Sanchez-Diaz R."/>
            <person name="Molina-Garza Z.J."/>
            <person name="Cruz-Suarez L.E."/>
            <person name="Selvin J."/>
            <person name="Kiran G.S."/>
            <person name="Ibarra-Gamez J.C."/>
            <person name="Gomez-Gil B."/>
            <person name="Galaviz-Silva L."/>
        </authorList>
    </citation>
    <scope>NUCLEOTIDE SEQUENCE [LARGE SCALE GENOMIC DNA]</scope>
    <source>
        <strain evidence="14">36Y_RITHPW</strain>
    </source>
</reference>
<evidence type="ECO:0000256" key="8">
    <source>
        <dbReference type="ARBA" id="ARBA00022692"/>
    </source>
</evidence>
<dbReference type="GO" id="GO:0005886">
    <property type="term" value="C:plasma membrane"/>
    <property type="evidence" value="ECO:0007669"/>
    <property type="project" value="UniProtKB-SubCell"/>
</dbReference>
<protein>
    <recommendedName>
        <fullName evidence="4 12">Heme exporter protein D</fullName>
    </recommendedName>
</protein>
<evidence type="ECO:0000256" key="6">
    <source>
        <dbReference type="ARBA" id="ARBA00022475"/>
    </source>
</evidence>
<keyword evidence="8 12" id="KW-0812">Transmembrane</keyword>
<dbReference type="GO" id="GO:0015886">
    <property type="term" value="P:heme transport"/>
    <property type="evidence" value="ECO:0007669"/>
    <property type="project" value="InterPro"/>
</dbReference>
<evidence type="ECO:0000256" key="7">
    <source>
        <dbReference type="ARBA" id="ARBA00022519"/>
    </source>
</evidence>
<organism evidence="13 14">
    <name type="scientific">Pseudoalteromonas piscicida</name>
    <dbReference type="NCBI Taxonomy" id="43662"/>
    <lineage>
        <taxon>Bacteria</taxon>
        <taxon>Pseudomonadati</taxon>
        <taxon>Pseudomonadota</taxon>
        <taxon>Gammaproteobacteria</taxon>
        <taxon>Alteromonadales</taxon>
        <taxon>Pseudoalteromonadaceae</taxon>
        <taxon>Pseudoalteromonas</taxon>
    </lineage>
</organism>
<comment type="function">
    <text evidence="1 12">Required for the export of heme to the periplasm for the biogenesis of c-type cytochromes.</text>
</comment>
<evidence type="ECO:0000256" key="10">
    <source>
        <dbReference type="ARBA" id="ARBA00022989"/>
    </source>
</evidence>
<keyword evidence="6 12" id="KW-1003">Cell membrane</keyword>
<keyword evidence="10 12" id="KW-1133">Transmembrane helix</keyword>
<dbReference type="AlphaFoldDB" id="A0A2A5JVB7"/>
<gene>
    <name evidence="13" type="primary">ccmD</name>
    <name evidence="13" type="ORF">CEX98_02350</name>
</gene>
<dbReference type="OrthoDB" id="9815607at2"/>
<dbReference type="Proteomes" id="UP000228621">
    <property type="component" value="Unassembled WGS sequence"/>
</dbReference>
<feature type="transmembrane region" description="Helical" evidence="12">
    <location>
        <begin position="15"/>
        <end position="35"/>
    </location>
</feature>
<dbReference type="InterPro" id="IPR007078">
    <property type="entry name" value="Haem_export_protD_CcmD"/>
</dbReference>
<evidence type="ECO:0000256" key="3">
    <source>
        <dbReference type="ARBA" id="ARBA00008741"/>
    </source>
</evidence>
<accession>A0A2A5JVB7</accession>
<dbReference type="GO" id="GO:0017004">
    <property type="term" value="P:cytochrome complex assembly"/>
    <property type="evidence" value="ECO:0007669"/>
    <property type="project" value="UniProtKB-KW"/>
</dbReference>
<dbReference type="InterPro" id="IPR052075">
    <property type="entry name" value="Heme_exporter_D"/>
</dbReference>
<dbReference type="GO" id="GO:1903607">
    <property type="term" value="P:cytochrome c biosynthetic process"/>
    <property type="evidence" value="ECO:0007669"/>
    <property type="project" value="TreeGrafter"/>
</dbReference>
<comment type="caution">
    <text evidence="13">The sequence shown here is derived from an EMBL/GenBank/DDBJ whole genome shotgun (WGS) entry which is preliminary data.</text>
</comment>
<keyword evidence="9 12" id="KW-0201">Cytochrome c-type biogenesis</keyword>